<organism evidence="1 2">
    <name type="scientific">Xylanimonas ulmi</name>
    <dbReference type="NCBI Taxonomy" id="228973"/>
    <lineage>
        <taxon>Bacteria</taxon>
        <taxon>Bacillati</taxon>
        <taxon>Actinomycetota</taxon>
        <taxon>Actinomycetes</taxon>
        <taxon>Micrococcales</taxon>
        <taxon>Promicromonosporaceae</taxon>
        <taxon>Xylanimonas</taxon>
    </lineage>
</organism>
<name>A0A4Q7M2X8_9MICO</name>
<dbReference type="Proteomes" id="UP000293852">
    <property type="component" value="Unassembled WGS sequence"/>
</dbReference>
<comment type="caution">
    <text evidence="1">The sequence shown here is derived from an EMBL/GenBank/DDBJ whole genome shotgun (WGS) entry which is preliminary data.</text>
</comment>
<sequence>MHADLPPDPAPVTSLDPVTEPGRWLVTTASGSRHLLDTSAPDDAPQVCRLAAAQSEPGSRFLAGGPWFDEMTGERHSGLRVGKDAILTLNLRGDGAATIRRTTPVVLIEPIEQGRLAELGQES</sequence>
<dbReference type="EMBL" id="SGWX01000001">
    <property type="protein sequence ID" value="RZS61207.1"/>
    <property type="molecule type" value="Genomic_DNA"/>
</dbReference>
<gene>
    <name evidence="1" type="ORF">EV386_1498</name>
</gene>
<dbReference type="AlphaFoldDB" id="A0A4Q7M2X8"/>
<reference evidence="1 2" key="1">
    <citation type="submission" date="2019-02" db="EMBL/GenBank/DDBJ databases">
        <title>Sequencing the genomes of 1000 actinobacteria strains.</title>
        <authorList>
            <person name="Klenk H.-P."/>
        </authorList>
    </citation>
    <scope>NUCLEOTIDE SEQUENCE [LARGE SCALE GENOMIC DNA]</scope>
    <source>
        <strain evidence="1 2">DSM 16932</strain>
    </source>
</reference>
<keyword evidence="2" id="KW-1185">Reference proteome</keyword>
<evidence type="ECO:0000313" key="1">
    <source>
        <dbReference type="EMBL" id="RZS61207.1"/>
    </source>
</evidence>
<protein>
    <submittedName>
        <fullName evidence="1">Uncharacterized protein</fullName>
    </submittedName>
</protein>
<accession>A0A4Q7M2X8</accession>
<proteinExistence type="predicted"/>
<evidence type="ECO:0000313" key="2">
    <source>
        <dbReference type="Proteomes" id="UP000293852"/>
    </source>
</evidence>